<dbReference type="GO" id="GO:0007165">
    <property type="term" value="P:signal transduction"/>
    <property type="evidence" value="ECO:0007669"/>
    <property type="project" value="TreeGrafter"/>
</dbReference>
<evidence type="ECO:0000259" key="1">
    <source>
        <dbReference type="PROSITE" id="PS50011"/>
    </source>
</evidence>
<evidence type="ECO:0000313" key="3">
    <source>
        <dbReference type="Proteomes" id="UP000316270"/>
    </source>
</evidence>
<keyword evidence="3" id="KW-1185">Reference proteome</keyword>
<dbReference type="EMBL" id="CP042190">
    <property type="protein sequence ID" value="QDS71306.1"/>
    <property type="molecule type" value="Genomic_DNA"/>
</dbReference>
<dbReference type="CDD" id="cd00180">
    <property type="entry name" value="PKc"/>
    <property type="match status" value="1"/>
</dbReference>
<feature type="domain" description="Protein kinase" evidence="1">
    <location>
        <begin position="39"/>
        <end position="282"/>
    </location>
</feature>
<sequence length="282" mass="31605">MPPSSIQNTIVPKDGKFHIDPVNPMRQLRYLEPWYPTGVSQKNILWGGNTAKVALLVDKTVLKYVWDKDDARAKKCLDVENDILLMLGNHKRIVKYLGRDDRGLLFELAANGDVRRYLGSHNSSEITERMRRKWAEQAAEALAFVHGKGVIHCDIHPNNLLLDKELDIQLCDFAGSLCGALKLDGGAMESPRFFLPRDILATPDTKSDLFALGSTIYFIMSDHEPYDSLTEEEVAAYYSNMKFPDVQSFPCGQVIAGCWKGEFKSAQDVVKAIRGDVIIGTN</sequence>
<dbReference type="InterPro" id="IPR000719">
    <property type="entry name" value="Prot_kinase_dom"/>
</dbReference>
<proteinExistence type="predicted"/>
<dbReference type="PANTHER" id="PTHR48011">
    <property type="entry name" value="CCR4-NOT TRANSCRIPTIONAL COMPLEX SUBUNIT CAF120-RELATED"/>
    <property type="match status" value="1"/>
</dbReference>
<accession>A0A517L6P3</accession>
<dbReference type="GO" id="GO:0005524">
    <property type="term" value="F:ATP binding"/>
    <property type="evidence" value="ECO:0007669"/>
    <property type="project" value="InterPro"/>
</dbReference>
<reference evidence="2 3" key="1">
    <citation type="submission" date="2019-07" db="EMBL/GenBank/DDBJ databases">
        <title>Finished genome of Venturia effusa.</title>
        <authorList>
            <person name="Young C.A."/>
            <person name="Cox M.P."/>
            <person name="Ganley A.R.D."/>
            <person name="David W.J."/>
        </authorList>
    </citation>
    <scope>NUCLEOTIDE SEQUENCE [LARGE SCALE GENOMIC DNA]</scope>
    <source>
        <strain evidence="3">albino</strain>
    </source>
</reference>
<dbReference type="InterPro" id="IPR052751">
    <property type="entry name" value="Plant_MAPKKK"/>
</dbReference>
<protein>
    <recommendedName>
        <fullName evidence="1">Protein kinase domain-containing protein</fullName>
    </recommendedName>
</protein>
<name>A0A517L6P3_9PEZI</name>
<dbReference type="OrthoDB" id="1668230at2759"/>
<dbReference type="STRING" id="50376.A0A517L6P3"/>
<dbReference type="PANTHER" id="PTHR48011:SF4">
    <property type="entry name" value="MITOGEN-ACTIVATED PROTEIN KINASE KINASE KINASE 19"/>
    <property type="match status" value="1"/>
</dbReference>
<organism evidence="2 3">
    <name type="scientific">Venturia effusa</name>
    <dbReference type="NCBI Taxonomy" id="50376"/>
    <lineage>
        <taxon>Eukaryota</taxon>
        <taxon>Fungi</taxon>
        <taxon>Dikarya</taxon>
        <taxon>Ascomycota</taxon>
        <taxon>Pezizomycotina</taxon>
        <taxon>Dothideomycetes</taxon>
        <taxon>Pleosporomycetidae</taxon>
        <taxon>Venturiales</taxon>
        <taxon>Venturiaceae</taxon>
        <taxon>Venturia</taxon>
    </lineage>
</organism>
<dbReference type="InterPro" id="IPR011009">
    <property type="entry name" value="Kinase-like_dom_sf"/>
</dbReference>
<dbReference type="PROSITE" id="PS50011">
    <property type="entry name" value="PROTEIN_KINASE_DOM"/>
    <property type="match status" value="1"/>
</dbReference>
<dbReference type="Pfam" id="PF00069">
    <property type="entry name" value="Pkinase"/>
    <property type="match status" value="1"/>
</dbReference>
<gene>
    <name evidence="2" type="ORF">FKW77_001664</name>
</gene>
<dbReference type="GO" id="GO:0004672">
    <property type="term" value="F:protein kinase activity"/>
    <property type="evidence" value="ECO:0007669"/>
    <property type="project" value="InterPro"/>
</dbReference>
<evidence type="ECO:0000313" key="2">
    <source>
        <dbReference type="EMBL" id="QDS71306.1"/>
    </source>
</evidence>
<dbReference type="Proteomes" id="UP000316270">
    <property type="component" value="Chromosome 6"/>
</dbReference>
<dbReference type="SUPFAM" id="SSF56112">
    <property type="entry name" value="Protein kinase-like (PK-like)"/>
    <property type="match status" value="1"/>
</dbReference>
<dbReference type="Gene3D" id="1.10.510.10">
    <property type="entry name" value="Transferase(Phosphotransferase) domain 1"/>
    <property type="match status" value="1"/>
</dbReference>
<dbReference type="AlphaFoldDB" id="A0A517L6P3"/>